<proteinExistence type="predicted"/>
<accession>C9Y947</accession>
<sequence>MHSTAGYNDNNPGCTFNSKAVLLRVVTSTARVGSQTMLV</sequence>
<reference evidence="1" key="1">
    <citation type="journal article" date="2010" name="Nature">
        <title>The dynamic genome of Hydra.</title>
        <authorList>
            <person name="Chapman J.A."/>
            <person name="Kirkness E.F."/>
            <person name="Simakov O."/>
            <person name="Hampson S.E."/>
            <person name="Mitros T."/>
            <person name="Weinmaier T."/>
            <person name="Rattei T."/>
            <person name="Balasubramanian P.G."/>
            <person name="Borman J."/>
            <person name="Busam D."/>
            <person name="Disbennett K."/>
            <person name="Pfannkoch C."/>
            <person name="Sumin N."/>
            <person name="Sutton G."/>
            <person name="Viswanathan L."/>
            <person name="Walenz B."/>
            <person name="Goodstein D.M."/>
            <person name="Hellsten U."/>
            <person name="Kawashima T."/>
            <person name="Prochnik S.E."/>
            <person name="Putnam N.H."/>
            <person name="Shu S."/>
            <person name="Blumberg B."/>
            <person name="Dana C.E."/>
            <person name="Gee L."/>
            <person name="Kibler D.F."/>
            <person name="Law L."/>
            <person name="Lindgens D."/>
            <person name="Martinez D.E."/>
            <person name="Peng J."/>
            <person name="Wigge P.A."/>
            <person name="Bertulat B."/>
            <person name="Guder C."/>
            <person name="Nakamura Y."/>
            <person name="Ozbek S."/>
            <person name="Watanabe H."/>
            <person name="Khalturin K."/>
            <person name="Hemmrich G."/>
            <person name="Franke A."/>
            <person name="Augustin R."/>
            <person name="Fraune S."/>
            <person name="Hayakawa E."/>
            <person name="Hayakawa S."/>
            <person name="Hirose M."/>
            <person name="Hwang J."/>
            <person name="Ikeo K."/>
            <person name="Nishimiya-Fujisawa C."/>
            <person name="Ogura A."/>
            <person name="Takahashi T."/>
            <person name="Steinmetz P.R."/>
            <person name="Zhang X."/>
            <person name="Aufschnaiter R."/>
            <person name="Eder M.K."/>
            <person name="Gorny A.K."/>
            <person name="Salvenmoser W."/>
            <person name="Heimberg A.M."/>
            <person name="Wheeler B.M."/>
            <person name="Peterson K.J."/>
            <person name="Boettger A."/>
            <person name="Tischler P."/>
            <person name="Wolf A."/>
            <person name="Gojobori T."/>
            <person name="Remington K.A."/>
            <person name="Strausberg R.L."/>
            <person name="Venter J."/>
            <person name="Technau U."/>
            <person name="Hobmayer B."/>
            <person name="Bosch T.C."/>
            <person name="Holstein T.W."/>
            <person name="Fujisawa T."/>
            <person name="Bode H.R."/>
            <person name="David C.N."/>
            <person name="Rokhsar D.S."/>
            <person name="Steele R.E."/>
        </authorList>
    </citation>
    <scope>NUCLEOTIDE SEQUENCE</scope>
</reference>
<organism evidence="1">
    <name type="scientific">Curvibacter symbiont subsp. Hydra magnipapillata</name>
    <dbReference type="NCBI Taxonomy" id="667019"/>
    <lineage>
        <taxon>Bacteria</taxon>
        <taxon>Pseudomonadati</taxon>
        <taxon>Pseudomonadota</taxon>
        <taxon>Betaproteobacteria</taxon>
        <taxon>Burkholderiales</taxon>
        <taxon>Comamonadaceae</taxon>
        <taxon>Curvibacter</taxon>
    </lineage>
</organism>
<gene>
    <name evidence="1" type="ORF">Csp_A06480</name>
</gene>
<dbReference type="AlphaFoldDB" id="C9Y947"/>
<evidence type="ECO:0000313" key="1">
    <source>
        <dbReference type="EMBL" id="CBA28280.1"/>
    </source>
</evidence>
<dbReference type="EMBL" id="FN543104">
    <property type="protein sequence ID" value="CBA28280.1"/>
    <property type="molecule type" value="Genomic_DNA"/>
</dbReference>
<protein>
    <submittedName>
        <fullName evidence="1">Uncharacterized protein</fullName>
    </submittedName>
</protein>
<name>C9Y947_CURXX</name>